<keyword evidence="3" id="KW-0747">Spliceosome</keyword>
<evidence type="ECO:0000259" key="7">
    <source>
        <dbReference type="SMART" id="SM00311"/>
    </source>
</evidence>
<comment type="function">
    <text evidence="4">Component of the U1 snRNP particle, which recognizes and binds the 5'-splice site of pre-mRNA. Together with other non-snRNP factors, U1 snRNP forms the spliceosomal commitment complex, that targets pre-mRNA to the splicing pathway.</text>
</comment>
<gene>
    <name evidence="8" type="ORF">KGF57_002067</name>
</gene>
<organism evidence="8 9">
    <name type="scientific">Candida theae</name>
    <dbReference type="NCBI Taxonomy" id="1198502"/>
    <lineage>
        <taxon>Eukaryota</taxon>
        <taxon>Fungi</taxon>
        <taxon>Dikarya</taxon>
        <taxon>Ascomycota</taxon>
        <taxon>Saccharomycotina</taxon>
        <taxon>Pichiomycetes</taxon>
        <taxon>Debaryomycetaceae</taxon>
        <taxon>Candida/Lodderomyces clade</taxon>
        <taxon>Candida</taxon>
    </lineage>
</organism>
<evidence type="ECO:0000256" key="6">
    <source>
        <dbReference type="SAM" id="MobiDB-lite"/>
    </source>
</evidence>
<name>A0AAD5BGA9_9ASCO</name>
<keyword evidence="5" id="KW-0175">Coiled coil</keyword>
<dbReference type="GeneID" id="76150126"/>
<comment type="caution">
    <text evidence="8">The sequence shown here is derived from an EMBL/GenBank/DDBJ whole genome shotgun (WGS) entry which is preliminary data.</text>
</comment>
<dbReference type="SMART" id="SM00311">
    <property type="entry name" value="PWI"/>
    <property type="match status" value="1"/>
</dbReference>
<dbReference type="AlphaFoldDB" id="A0AAD5BGA9"/>
<comment type="similarity">
    <text evidence="1">Belongs to the SNU71 family.</text>
</comment>
<evidence type="ECO:0000313" key="9">
    <source>
        <dbReference type="Proteomes" id="UP001204833"/>
    </source>
</evidence>
<evidence type="ECO:0000256" key="4">
    <source>
        <dbReference type="ARBA" id="ARBA00025004"/>
    </source>
</evidence>
<evidence type="ECO:0000313" key="8">
    <source>
        <dbReference type="EMBL" id="KAI5959542.1"/>
    </source>
</evidence>
<keyword evidence="3" id="KW-0508">mRNA splicing</keyword>
<accession>A0AAD5BGA9</accession>
<keyword evidence="3" id="KW-0507">mRNA processing</keyword>
<feature type="domain" description="PWI" evidence="7">
    <location>
        <begin position="496"/>
        <end position="571"/>
    </location>
</feature>
<feature type="region of interest" description="Disordered" evidence="6">
    <location>
        <begin position="76"/>
        <end position="97"/>
    </location>
</feature>
<proteinExistence type="inferred from homology"/>
<evidence type="ECO:0000256" key="5">
    <source>
        <dbReference type="SAM" id="Coils"/>
    </source>
</evidence>
<protein>
    <recommendedName>
        <fullName evidence="2">U1 small nuclear ribonucleoprotein component SNU71</fullName>
    </recommendedName>
</protein>
<sequence length="571" mass="65945">MNGSNVPNIAYIAPYTLPSSNNSKLISLLSNPKKLLSTEQEPSNESLPLNFVIPTTSQFDASSIVELNNTRILSQSSEQSINNQQTSSTSAETVDENDDPKLLIEIDTIKPTNLQQQLSTIVLNNFPNLKNNVVEQVLTSMINLSVDKSTDLHRSFHWSQINFEFTDSKVILIKFDKVEDSKWFIETYNRIDTLLPKVEMIYSHLVQDRLAEVPSHPSTTPESLKTKLKLILCSSKNYAKPKLSGLEELDQVMKSYSDYKVDYNDLVDVPNEMKDGIIKDIFKFRSKMLLIEKENRQKQIEQERLETKSKLNKLFRGIERTEEEKKVQERQQSSNEGVAKEEVVVIPDQYEHLNDEEYTKMIREKETEKHNQEYQTRLTNFAKRTSEKSKLESMLEKLHNYEVNLIDNKSSSIDKLRNYEKLDITTMYTYRYNDYLKQRNAKRSLENKLDDEDAAAEEKEHEEEVASIEPDIPPVKKQKVQTNTKSRLDLPDVESMSEEVKSSIHEKISNLVEEYLGVQDEFLIDVIKQHIEASGFKGKAALVQDIFEVLDEDAENLVNDLYQYVESIAST</sequence>
<dbReference type="GO" id="GO:0005681">
    <property type="term" value="C:spliceosomal complex"/>
    <property type="evidence" value="ECO:0007669"/>
    <property type="project" value="UniProtKB-KW"/>
</dbReference>
<reference evidence="8 9" key="1">
    <citation type="journal article" date="2022" name="DNA Res.">
        <title>Genome analysis of five recently described species of the CUG-Ser clade uncovers Candida theae as a new hybrid lineage with pathogenic potential in the Candida parapsilosis species complex.</title>
        <authorList>
            <person name="Mixao V."/>
            <person name="Del Olmo V."/>
            <person name="Hegedusova E."/>
            <person name="Saus E."/>
            <person name="Pryszcz L."/>
            <person name="Cillingova A."/>
            <person name="Nosek J."/>
            <person name="Gabaldon T."/>
        </authorList>
    </citation>
    <scope>NUCLEOTIDE SEQUENCE [LARGE SCALE GENOMIC DNA]</scope>
    <source>
        <strain evidence="8 9">CBS 12239</strain>
    </source>
</reference>
<dbReference type="Proteomes" id="UP001204833">
    <property type="component" value="Unassembled WGS sequence"/>
</dbReference>
<dbReference type="Gene3D" id="1.20.1390.10">
    <property type="entry name" value="PWI domain"/>
    <property type="match status" value="1"/>
</dbReference>
<evidence type="ECO:0000256" key="3">
    <source>
        <dbReference type="ARBA" id="ARBA00022728"/>
    </source>
</evidence>
<feature type="coiled-coil region" evidence="5">
    <location>
        <begin position="288"/>
        <end position="331"/>
    </location>
</feature>
<evidence type="ECO:0000256" key="1">
    <source>
        <dbReference type="ARBA" id="ARBA00005544"/>
    </source>
</evidence>
<dbReference type="Pfam" id="PF01480">
    <property type="entry name" value="PWI"/>
    <property type="match status" value="1"/>
</dbReference>
<dbReference type="RefSeq" id="XP_051609446.1">
    <property type="nucleotide sequence ID" value="XM_051751340.1"/>
</dbReference>
<keyword evidence="9" id="KW-1185">Reference proteome</keyword>
<feature type="region of interest" description="Disordered" evidence="6">
    <location>
        <begin position="445"/>
        <end position="470"/>
    </location>
</feature>
<dbReference type="EMBL" id="JAIHNG010000103">
    <property type="protein sequence ID" value="KAI5959542.1"/>
    <property type="molecule type" value="Genomic_DNA"/>
</dbReference>
<evidence type="ECO:0000256" key="2">
    <source>
        <dbReference type="ARBA" id="ARBA00014280"/>
    </source>
</evidence>
<dbReference type="InterPro" id="IPR002483">
    <property type="entry name" value="PWI_dom"/>
</dbReference>
<feature type="compositionally biased region" description="Low complexity" evidence="6">
    <location>
        <begin position="76"/>
        <end position="90"/>
    </location>
</feature>